<dbReference type="Bgee" id="ENSLACG00000007007">
    <property type="expression patterns" value="Expressed in muscle tissue and 4 other cell types or tissues"/>
</dbReference>
<feature type="transmembrane region" description="Helical" evidence="3">
    <location>
        <begin position="350"/>
        <end position="372"/>
    </location>
</feature>
<reference evidence="5" key="3">
    <citation type="submission" date="2025-09" db="UniProtKB">
        <authorList>
            <consortium name="Ensembl"/>
        </authorList>
    </citation>
    <scope>IDENTIFICATION</scope>
</reference>
<dbReference type="PANTHER" id="PTHR11360">
    <property type="entry name" value="MONOCARBOXYLATE TRANSPORTER"/>
    <property type="match status" value="1"/>
</dbReference>
<feature type="transmembrane region" description="Helical" evidence="3">
    <location>
        <begin position="145"/>
        <end position="165"/>
    </location>
</feature>
<reference evidence="6" key="1">
    <citation type="submission" date="2011-08" db="EMBL/GenBank/DDBJ databases">
        <title>The draft genome of Latimeria chalumnae.</title>
        <authorList>
            <person name="Di Palma F."/>
            <person name="Alfoldi J."/>
            <person name="Johnson J."/>
            <person name="Berlin A."/>
            <person name="Gnerre S."/>
            <person name="Jaffe D."/>
            <person name="MacCallum I."/>
            <person name="Young S."/>
            <person name="Walker B.J."/>
            <person name="Lander E."/>
            <person name="Lindblad-Toh K."/>
        </authorList>
    </citation>
    <scope>NUCLEOTIDE SEQUENCE [LARGE SCALE GENOMIC DNA]</scope>
    <source>
        <strain evidence="6">Wild caught</strain>
    </source>
</reference>
<dbReference type="GO" id="GO:0016323">
    <property type="term" value="C:basolateral plasma membrane"/>
    <property type="evidence" value="ECO:0007669"/>
    <property type="project" value="TreeGrafter"/>
</dbReference>
<dbReference type="InterPro" id="IPR050327">
    <property type="entry name" value="Proton-linked_MCT"/>
</dbReference>
<feature type="transmembrane region" description="Helical" evidence="3">
    <location>
        <begin position="384"/>
        <end position="403"/>
    </location>
</feature>
<dbReference type="SUPFAM" id="SSF103473">
    <property type="entry name" value="MFS general substrate transporter"/>
    <property type="match status" value="1"/>
</dbReference>
<feature type="transmembrane region" description="Helical" evidence="3">
    <location>
        <begin position="259"/>
        <end position="280"/>
    </location>
</feature>
<feature type="transmembrane region" description="Helical" evidence="3">
    <location>
        <begin position="21"/>
        <end position="46"/>
    </location>
</feature>
<protein>
    <recommendedName>
        <fullName evidence="4">Major facilitator superfamily (MFS) profile domain-containing protein</fullName>
    </recommendedName>
</protein>
<dbReference type="GeneTree" id="ENSGT00940000159666"/>
<dbReference type="FunFam" id="1.20.1250.20:FF:000337">
    <property type="entry name" value="Solute carrier family 16 member 5"/>
    <property type="match status" value="1"/>
</dbReference>
<feature type="domain" description="Major facilitator superfamily (MFS) profile" evidence="4">
    <location>
        <begin position="22"/>
        <end position="444"/>
    </location>
</feature>
<feature type="transmembrane region" description="Helical" evidence="3">
    <location>
        <begin position="323"/>
        <end position="344"/>
    </location>
</feature>
<dbReference type="Ensembl" id="ENSLACT00000007983.1">
    <property type="protein sequence ID" value="ENSLACP00000007917.1"/>
    <property type="gene ID" value="ENSLACG00000007007.1"/>
</dbReference>
<evidence type="ECO:0000313" key="6">
    <source>
        <dbReference type="Proteomes" id="UP000008672"/>
    </source>
</evidence>
<evidence type="ECO:0000313" key="5">
    <source>
        <dbReference type="Ensembl" id="ENSLACP00000007917.1"/>
    </source>
</evidence>
<evidence type="ECO:0000259" key="4">
    <source>
        <dbReference type="PROSITE" id="PS50850"/>
    </source>
</evidence>
<keyword evidence="3" id="KW-0812">Transmembrane</keyword>
<dbReference type="PANTHER" id="PTHR11360:SF21">
    <property type="entry name" value="MONOCARBOXYLATE TRANSPORTER 6"/>
    <property type="match status" value="1"/>
</dbReference>
<feature type="transmembrane region" description="Helical" evidence="3">
    <location>
        <begin position="177"/>
        <end position="196"/>
    </location>
</feature>
<dbReference type="InterPro" id="IPR020846">
    <property type="entry name" value="MFS_dom"/>
</dbReference>
<dbReference type="HOGENOM" id="CLU_001265_59_1_1"/>
<dbReference type="GO" id="GO:0008028">
    <property type="term" value="F:monocarboxylic acid transmembrane transporter activity"/>
    <property type="evidence" value="ECO:0007669"/>
    <property type="project" value="TreeGrafter"/>
</dbReference>
<comment type="subcellular location">
    <subcellularLocation>
        <location evidence="1">Membrane</location>
        <topology evidence="1">Multi-pass membrane protein</topology>
    </subcellularLocation>
</comment>
<dbReference type="InParanoid" id="H3AE46"/>
<sequence>MSRSSTGSPSSAPETDRGWAWMVLLASVIVMALTLPFASIFGIFFVELQEEFQATNSETSWVPSIMTAVLHAGGPLCSILVEHWGCRITVMIGGILSGVGMAASSFCQSIGQLYFTAGFVTGLGFCFSFQPAVTILGHYFIRWRALANALASTGTAIGIAILPLLSQFLLNRVGWRGSFLIFGGILLNSCVCGAMMRPIQTRHTSKRTSTKDTELENLESSNTTQTSKSETKSKAKKFFKMIQKYIAFDLFCKNKRYRIYTLGLTWMFLGFVVPLVYIVPYAVSNGTQQDKAALLLTTLGIINIIVRPLAGMISVIELLKGRTIYLFSVALMVNGLSNCICGISAEWPVLMSYCIVFAISMSFIGSILFQVLMEIVEMRRFPSALGLLTTMKSGTILIGPPLAGLLVDTTGQYKYVFFAATAVVCSAALFIGLGSYMLERKESERKIQNSLPSHSEETQHVETSPEKNPAGPSNQEMDA</sequence>
<dbReference type="Gene3D" id="1.20.1250.20">
    <property type="entry name" value="MFS general substrate transporter like domains"/>
    <property type="match status" value="1"/>
</dbReference>
<reference evidence="5" key="2">
    <citation type="submission" date="2025-08" db="UniProtKB">
        <authorList>
            <consortium name="Ensembl"/>
        </authorList>
    </citation>
    <scope>IDENTIFICATION</scope>
</reference>
<name>H3AE46_LATCH</name>
<dbReference type="Proteomes" id="UP000008672">
    <property type="component" value="Unassembled WGS sequence"/>
</dbReference>
<dbReference type="PROSITE" id="PS50850">
    <property type="entry name" value="MFS"/>
    <property type="match status" value="1"/>
</dbReference>
<feature type="transmembrane region" description="Helical" evidence="3">
    <location>
        <begin position="415"/>
        <end position="438"/>
    </location>
</feature>
<feature type="transmembrane region" description="Helical" evidence="3">
    <location>
        <begin position="61"/>
        <end position="81"/>
    </location>
</feature>
<accession>H3AE46</accession>
<keyword evidence="3" id="KW-1133">Transmembrane helix</keyword>
<dbReference type="Pfam" id="PF07690">
    <property type="entry name" value="MFS_1"/>
    <property type="match status" value="1"/>
</dbReference>
<feature type="region of interest" description="Disordered" evidence="2">
    <location>
        <begin position="203"/>
        <end position="229"/>
    </location>
</feature>
<dbReference type="FunCoup" id="H3AE46">
    <property type="interactions" value="83"/>
</dbReference>
<dbReference type="InterPro" id="IPR036259">
    <property type="entry name" value="MFS_trans_sf"/>
</dbReference>
<gene>
    <name evidence="5" type="primary">LOC102358418</name>
</gene>
<dbReference type="eggNOG" id="KOG2504">
    <property type="taxonomic scope" value="Eukaryota"/>
</dbReference>
<feature type="region of interest" description="Disordered" evidence="2">
    <location>
        <begin position="446"/>
        <end position="479"/>
    </location>
</feature>
<proteinExistence type="predicted"/>
<organism evidence="5 6">
    <name type="scientific">Latimeria chalumnae</name>
    <name type="common">Coelacanth</name>
    <dbReference type="NCBI Taxonomy" id="7897"/>
    <lineage>
        <taxon>Eukaryota</taxon>
        <taxon>Metazoa</taxon>
        <taxon>Chordata</taxon>
        <taxon>Craniata</taxon>
        <taxon>Vertebrata</taxon>
        <taxon>Euteleostomi</taxon>
        <taxon>Coelacanthiformes</taxon>
        <taxon>Coelacanthidae</taxon>
        <taxon>Latimeria</taxon>
    </lineage>
</organism>
<dbReference type="EMBL" id="AFYH01091790">
    <property type="status" value="NOT_ANNOTATED_CDS"/>
    <property type="molecule type" value="Genomic_DNA"/>
</dbReference>
<feature type="transmembrane region" description="Helical" evidence="3">
    <location>
        <begin position="88"/>
        <end position="106"/>
    </location>
</feature>
<evidence type="ECO:0000256" key="3">
    <source>
        <dbReference type="SAM" id="Phobius"/>
    </source>
</evidence>
<dbReference type="OMA" id="FCCAVAV"/>
<evidence type="ECO:0000256" key="1">
    <source>
        <dbReference type="ARBA" id="ARBA00004141"/>
    </source>
</evidence>
<feature type="transmembrane region" description="Helical" evidence="3">
    <location>
        <begin position="292"/>
        <end position="316"/>
    </location>
</feature>
<feature type="compositionally biased region" description="Basic and acidic residues" evidence="2">
    <location>
        <begin position="454"/>
        <end position="465"/>
    </location>
</feature>
<keyword evidence="3" id="KW-0472">Membrane</keyword>
<dbReference type="InterPro" id="IPR011701">
    <property type="entry name" value="MFS"/>
</dbReference>
<keyword evidence="6" id="KW-1185">Reference proteome</keyword>
<feature type="transmembrane region" description="Helical" evidence="3">
    <location>
        <begin position="112"/>
        <end position="133"/>
    </location>
</feature>
<dbReference type="AlphaFoldDB" id="H3AE46"/>
<evidence type="ECO:0000256" key="2">
    <source>
        <dbReference type="SAM" id="MobiDB-lite"/>
    </source>
</evidence>